<name>A0A9D4JB23_DREPO</name>
<evidence type="ECO:0000313" key="1">
    <source>
        <dbReference type="EMBL" id="KAH3801933.1"/>
    </source>
</evidence>
<proteinExistence type="predicted"/>
<evidence type="ECO:0000313" key="2">
    <source>
        <dbReference type="Proteomes" id="UP000828390"/>
    </source>
</evidence>
<gene>
    <name evidence="1" type="ORF">DPMN_155595</name>
</gene>
<dbReference type="Proteomes" id="UP000828390">
    <property type="component" value="Unassembled WGS sequence"/>
</dbReference>
<dbReference type="EMBL" id="JAIWYP010000007">
    <property type="protein sequence ID" value="KAH3801933.1"/>
    <property type="molecule type" value="Genomic_DNA"/>
</dbReference>
<accession>A0A9D4JB23</accession>
<reference evidence="1" key="1">
    <citation type="journal article" date="2019" name="bioRxiv">
        <title>The Genome of the Zebra Mussel, Dreissena polymorpha: A Resource for Invasive Species Research.</title>
        <authorList>
            <person name="McCartney M.A."/>
            <person name="Auch B."/>
            <person name="Kono T."/>
            <person name="Mallez S."/>
            <person name="Zhang Y."/>
            <person name="Obille A."/>
            <person name="Becker A."/>
            <person name="Abrahante J.E."/>
            <person name="Garbe J."/>
            <person name="Badalamenti J.P."/>
            <person name="Herman A."/>
            <person name="Mangelson H."/>
            <person name="Liachko I."/>
            <person name="Sullivan S."/>
            <person name="Sone E.D."/>
            <person name="Koren S."/>
            <person name="Silverstein K.A.T."/>
            <person name="Beckman K.B."/>
            <person name="Gohl D.M."/>
        </authorList>
    </citation>
    <scope>NUCLEOTIDE SEQUENCE</scope>
    <source>
        <strain evidence="1">Duluth1</strain>
        <tissue evidence="1">Whole animal</tissue>
    </source>
</reference>
<dbReference type="AlphaFoldDB" id="A0A9D4JB23"/>
<keyword evidence="2" id="KW-1185">Reference proteome</keyword>
<reference evidence="1" key="2">
    <citation type="submission" date="2020-11" db="EMBL/GenBank/DDBJ databases">
        <authorList>
            <person name="McCartney M.A."/>
            <person name="Auch B."/>
            <person name="Kono T."/>
            <person name="Mallez S."/>
            <person name="Becker A."/>
            <person name="Gohl D.M."/>
            <person name="Silverstein K.A.T."/>
            <person name="Koren S."/>
            <person name="Bechman K.B."/>
            <person name="Herman A."/>
            <person name="Abrahante J.E."/>
            <person name="Garbe J."/>
        </authorList>
    </citation>
    <scope>NUCLEOTIDE SEQUENCE</scope>
    <source>
        <strain evidence="1">Duluth1</strain>
        <tissue evidence="1">Whole animal</tissue>
    </source>
</reference>
<organism evidence="1 2">
    <name type="scientific">Dreissena polymorpha</name>
    <name type="common">Zebra mussel</name>
    <name type="synonym">Mytilus polymorpha</name>
    <dbReference type="NCBI Taxonomy" id="45954"/>
    <lineage>
        <taxon>Eukaryota</taxon>
        <taxon>Metazoa</taxon>
        <taxon>Spiralia</taxon>
        <taxon>Lophotrochozoa</taxon>
        <taxon>Mollusca</taxon>
        <taxon>Bivalvia</taxon>
        <taxon>Autobranchia</taxon>
        <taxon>Heteroconchia</taxon>
        <taxon>Euheterodonta</taxon>
        <taxon>Imparidentia</taxon>
        <taxon>Neoheterodontei</taxon>
        <taxon>Myida</taxon>
        <taxon>Dreissenoidea</taxon>
        <taxon>Dreissenidae</taxon>
        <taxon>Dreissena</taxon>
    </lineage>
</organism>
<sequence length="62" mass="7108">MMVYGMLLEDSALTKGWCKSFKYSTDTPVVQYLSTDNRKTSSGYQWESVRDVCSLPSFQPFP</sequence>
<protein>
    <submittedName>
        <fullName evidence="1">Uncharacterized protein</fullName>
    </submittedName>
</protein>
<comment type="caution">
    <text evidence="1">The sequence shown here is derived from an EMBL/GenBank/DDBJ whole genome shotgun (WGS) entry which is preliminary data.</text>
</comment>